<dbReference type="NCBIfam" id="TIGR00091">
    <property type="entry name" value="tRNA (guanosine(46)-N7)-methyltransferase TrmB"/>
    <property type="match status" value="1"/>
</dbReference>
<proteinExistence type="inferred from homology"/>
<dbReference type="HAMAP" id="MF_03055">
    <property type="entry name" value="tRNA_methyltr_TrmB_euk"/>
    <property type="match status" value="1"/>
</dbReference>
<reference evidence="11" key="1">
    <citation type="submission" date="2021-01" db="EMBL/GenBank/DDBJ databases">
        <authorList>
            <person name="Corre E."/>
            <person name="Pelletier E."/>
            <person name="Niang G."/>
            <person name="Scheremetjew M."/>
            <person name="Finn R."/>
            <person name="Kale V."/>
            <person name="Holt S."/>
            <person name="Cochrane G."/>
            <person name="Meng A."/>
            <person name="Brown T."/>
            <person name="Cohen L."/>
        </authorList>
    </citation>
    <scope>NUCLEOTIDE SEQUENCE</scope>
    <source>
        <strain evidence="11">NIES-2562</strain>
    </source>
</reference>
<evidence type="ECO:0000256" key="6">
    <source>
        <dbReference type="ARBA" id="ARBA00022694"/>
    </source>
</evidence>
<accession>A0A7S3GHJ4</accession>
<evidence type="ECO:0000256" key="9">
    <source>
        <dbReference type="HAMAP-Rule" id="MF_03055"/>
    </source>
</evidence>
<evidence type="ECO:0000256" key="5">
    <source>
        <dbReference type="ARBA" id="ARBA00022691"/>
    </source>
</evidence>
<feature type="binding site" evidence="9">
    <location>
        <begin position="192"/>
        <end position="193"/>
    </location>
    <ligand>
        <name>S-adenosyl-L-methionine</name>
        <dbReference type="ChEBI" id="CHEBI:59789"/>
    </ligand>
</feature>
<comment type="function">
    <text evidence="9">Catalyzes the formation of N(7)-methylguanine at position 46 (m7G46) in tRNA.</text>
</comment>
<gene>
    <name evidence="11" type="ORF">PBIL07802_LOCUS28819</name>
</gene>
<dbReference type="SUPFAM" id="SSF53335">
    <property type="entry name" value="S-adenosyl-L-methionine-dependent methyltransferases"/>
    <property type="match status" value="1"/>
</dbReference>
<dbReference type="GO" id="GO:0008176">
    <property type="term" value="F:tRNA (guanine(46)-N7)-methyltransferase activity"/>
    <property type="evidence" value="ECO:0007669"/>
    <property type="project" value="UniProtKB-UniRule"/>
</dbReference>
<dbReference type="PANTHER" id="PTHR23417:SF16">
    <property type="entry name" value="TRNA (GUANINE-N(7)-)-METHYLTRANSFERASE"/>
    <property type="match status" value="1"/>
</dbReference>
<feature type="active site" evidence="9">
    <location>
        <position position="215"/>
    </location>
</feature>
<keyword evidence="4 9" id="KW-0808">Transferase</keyword>
<dbReference type="GO" id="GO:0005634">
    <property type="term" value="C:nucleus"/>
    <property type="evidence" value="ECO:0007669"/>
    <property type="project" value="UniProtKB-SubCell"/>
</dbReference>
<evidence type="ECO:0000313" key="11">
    <source>
        <dbReference type="EMBL" id="CAE0266479.1"/>
    </source>
</evidence>
<organism evidence="11">
    <name type="scientific">Palpitomonas bilix</name>
    <dbReference type="NCBI Taxonomy" id="652834"/>
    <lineage>
        <taxon>Eukaryota</taxon>
        <taxon>Eukaryota incertae sedis</taxon>
    </lineage>
</organism>
<feature type="binding site" evidence="9">
    <location>
        <begin position="290"/>
        <end position="292"/>
    </location>
    <ligand>
        <name>S-adenosyl-L-methionine</name>
        <dbReference type="ChEBI" id="CHEBI:59789"/>
    </ligand>
</feature>
<keyword evidence="7 9" id="KW-0694">RNA-binding</keyword>
<dbReference type="PROSITE" id="PS51625">
    <property type="entry name" value="SAM_MT_TRMB"/>
    <property type="match status" value="1"/>
</dbReference>
<dbReference type="EMBL" id="HBIB01044172">
    <property type="protein sequence ID" value="CAE0266479.1"/>
    <property type="molecule type" value="Transcribed_RNA"/>
</dbReference>
<name>A0A7S3GHJ4_9EUKA</name>
<comment type="pathway">
    <text evidence="9">tRNA modification; N(7)-methylguanine-tRNA biosynthesis.</text>
</comment>
<dbReference type="Pfam" id="PF02390">
    <property type="entry name" value="Methyltransf_4"/>
    <property type="match status" value="1"/>
</dbReference>
<feature type="binding site" evidence="9">
    <location>
        <position position="212"/>
    </location>
    <ligand>
        <name>S-adenosyl-L-methionine</name>
        <dbReference type="ChEBI" id="CHEBI:59789"/>
    </ligand>
</feature>
<evidence type="ECO:0000256" key="1">
    <source>
        <dbReference type="ARBA" id="ARBA00000142"/>
    </source>
</evidence>
<evidence type="ECO:0000256" key="4">
    <source>
        <dbReference type="ARBA" id="ARBA00022679"/>
    </source>
</evidence>
<evidence type="ECO:0000256" key="8">
    <source>
        <dbReference type="ARBA" id="ARBA00023242"/>
    </source>
</evidence>
<protein>
    <recommendedName>
        <fullName evidence="9">tRNA (guanine-N(7)-)-methyltransferase</fullName>
        <ecNumber evidence="9">2.1.1.33</ecNumber>
    </recommendedName>
    <alternativeName>
        <fullName evidence="9">tRNA (guanine(46)-N(7))-methyltransferase</fullName>
    </alternativeName>
    <alternativeName>
        <fullName evidence="9">tRNA(m7G46)-methyltransferase</fullName>
    </alternativeName>
</protein>
<dbReference type="EC" id="2.1.1.33" evidence="9"/>
<keyword evidence="8 9" id="KW-0539">Nucleus</keyword>
<keyword evidence="2 9" id="KW-0820">tRNA-binding</keyword>
<dbReference type="AlphaFoldDB" id="A0A7S3GHJ4"/>
<evidence type="ECO:0000256" key="3">
    <source>
        <dbReference type="ARBA" id="ARBA00022603"/>
    </source>
</evidence>
<keyword evidence="3 9" id="KW-0489">Methyltransferase</keyword>
<feature type="binding site" evidence="9">
    <location>
        <position position="136"/>
    </location>
    <ligand>
        <name>S-adenosyl-L-methionine</name>
        <dbReference type="ChEBI" id="CHEBI:59789"/>
    </ligand>
</feature>
<comment type="subcellular location">
    <subcellularLocation>
        <location evidence="9">Nucleus</location>
    </subcellularLocation>
</comment>
<dbReference type="InterPro" id="IPR029063">
    <property type="entry name" value="SAM-dependent_MTases_sf"/>
</dbReference>
<dbReference type="PANTHER" id="PTHR23417">
    <property type="entry name" value="3-DEOXY-D-MANNO-OCTULOSONIC-ACID TRANSFERASE/TRNA GUANINE-N 7 - -METHYLTRANSFERASE"/>
    <property type="match status" value="1"/>
</dbReference>
<keyword evidence="6 9" id="KW-0819">tRNA processing</keyword>
<evidence type="ECO:0000256" key="7">
    <source>
        <dbReference type="ARBA" id="ARBA00022884"/>
    </source>
</evidence>
<dbReference type="GO" id="GO:0043527">
    <property type="term" value="C:tRNA methyltransferase complex"/>
    <property type="evidence" value="ECO:0007669"/>
    <property type="project" value="TreeGrafter"/>
</dbReference>
<dbReference type="InterPro" id="IPR003358">
    <property type="entry name" value="tRNA_(Gua-N-7)_MeTrfase_Trmb"/>
</dbReference>
<dbReference type="Gene3D" id="3.40.50.150">
    <property type="entry name" value="Vaccinia Virus protein VP39"/>
    <property type="match status" value="1"/>
</dbReference>
<comment type="catalytic activity">
    <reaction evidence="1 9">
        <text>guanosine(46) in tRNA + S-adenosyl-L-methionine = N(7)-methylguanosine(46) in tRNA + S-adenosyl-L-homocysteine</text>
        <dbReference type="Rhea" id="RHEA:42708"/>
        <dbReference type="Rhea" id="RHEA-COMP:10188"/>
        <dbReference type="Rhea" id="RHEA-COMP:10189"/>
        <dbReference type="ChEBI" id="CHEBI:57856"/>
        <dbReference type="ChEBI" id="CHEBI:59789"/>
        <dbReference type="ChEBI" id="CHEBI:74269"/>
        <dbReference type="ChEBI" id="CHEBI:74480"/>
        <dbReference type="EC" id="2.1.1.33"/>
    </reaction>
</comment>
<evidence type="ECO:0000256" key="2">
    <source>
        <dbReference type="ARBA" id="ARBA00022555"/>
    </source>
</evidence>
<dbReference type="InterPro" id="IPR025763">
    <property type="entry name" value="Trm8_euk"/>
</dbReference>
<sequence length="315" mass="35605">MVKRRRKRYGVDEEGNKVDGGGKVVKKVKPEDVMGEGNQVEGEEGSADLLVYRGGTSGDFLVSLDESVEKSLEGEGEGDVAEDLRPRRKNFRMRAHCNVLADVSFPYPLSPDSINWEAHFPGSKESGKVVEYADVGCGYGGLLINLAKTFPSSLCLGMEIRDKVCRYVRQRIVSMRKEHDGLFNNASIVRSNAQKHISNFFHKGQLKALFFLFPDPQFKKKNHRRRIITLALLSEYAFVLQEGGRIYTATDVKELHDWMEEMLEAHPLFQRVSKEKENEHNLVHAILNSSEESSKVDRSGGSKYYNVFEKVTPTS</sequence>
<dbReference type="GO" id="GO:0000049">
    <property type="term" value="F:tRNA binding"/>
    <property type="evidence" value="ECO:0007669"/>
    <property type="project" value="UniProtKB-UniRule"/>
</dbReference>
<feature type="binding site" evidence="9">
    <location>
        <begin position="159"/>
        <end position="160"/>
    </location>
    <ligand>
        <name>S-adenosyl-L-methionine</name>
        <dbReference type="ChEBI" id="CHEBI:59789"/>
    </ligand>
</feature>
<keyword evidence="5 9" id="KW-0949">S-adenosyl-L-methionine</keyword>
<evidence type="ECO:0000256" key="10">
    <source>
        <dbReference type="SAM" id="MobiDB-lite"/>
    </source>
</evidence>
<dbReference type="UniPathway" id="UPA00989"/>
<comment type="similarity">
    <text evidence="9">Belongs to the class I-like SAM-binding methyltransferase superfamily. TrmB family.</text>
</comment>
<feature type="region of interest" description="Disordered" evidence="10">
    <location>
        <begin position="1"/>
        <end position="24"/>
    </location>
</feature>